<feature type="compositionally biased region" description="Polar residues" evidence="5">
    <location>
        <begin position="1740"/>
        <end position="1751"/>
    </location>
</feature>
<feature type="compositionally biased region" description="Low complexity" evidence="5">
    <location>
        <begin position="1579"/>
        <end position="1639"/>
    </location>
</feature>
<feature type="compositionally biased region" description="Polar residues" evidence="5">
    <location>
        <begin position="1640"/>
        <end position="1653"/>
    </location>
</feature>
<organism evidence="7">
    <name type="scientific">Timema genevievae</name>
    <name type="common">Walking stick</name>
    <dbReference type="NCBI Taxonomy" id="629358"/>
    <lineage>
        <taxon>Eukaryota</taxon>
        <taxon>Metazoa</taxon>
        <taxon>Ecdysozoa</taxon>
        <taxon>Arthropoda</taxon>
        <taxon>Hexapoda</taxon>
        <taxon>Insecta</taxon>
        <taxon>Pterygota</taxon>
        <taxon>Neoptera</taxon>
        <taxon>Polyneoptera</taxon>
        <taxon>Phasmatodea</taxon>
        <taxon>Timematodea</taxon>
        <taxon>Timematoidea</taxon>
        <taxon>Timematidae</taxon>
        <taxon>Timema</taxon>
    </lineage>
</organism>
<proteinExistence type="predicted"/>
<feature type="region of interest" description="Disordered" evidence="5">
    <location>
        <begin position="1401"/>
        <end position="1434"/>
    </location>
</feature>
<accession>A0A7R9JU80</accession>
<dbReference type="Pfam" id="PF19030">
    <property type="entry name" value="TSP1_ADAMTS"/>
    <property type="match status" value="5"/>
</dbReference>
<dbReference type="Pfam" id="PF05986">
    <property type="entry name" value="ADAMTS_spacer1"/>
    <property type="match status" value="1"/>
</dbReference>
<sequence length="2194" mass="240638">MKRRVLPQSAIQLCAEVKSTSQAPAGFIKKDNDGETGTEAAPAFVHWKEVTPDPASSYVDFVSVDEDVAVCGEVTDADIVTDVINNNIQADDGASGDEEDNSSLVQERWVPYTKAPNVCELNCMPRGERFYYRHKRKVVDGTRCDDEKLDICVDGQCLVFSVILLIDAVYLFGPIAKPFCHGSLWFPWHNTKPSGVYQGAYSSPGGHVPNNPGVAAGGATLDHKPIIHPNYYGLLGLPEYKHNKNTGNKVDCKKYVPEYTDSFNHFSQSSGTNHALFNNNFKVGYSTGGYYGSPITGNNNNYKYSFFSAPGTYGTSVISHKAHGEHKPPCCKNKKYHFEDSHKSKGHDEDKHGSSGKYGCYDHYDNHGKDYDHKHASCDKYGGYEHYDNHGKNYDHKHESSGKYEGYDHYDNHGNNYDHKHGSSCKCKGFGYHDNHGKDYDHKHESSGKYGGYEHYDNHGKDYDQKHESSGKYGCYDHYDNHGQDYDHKHESSGKYGGYDHYDNHGKDYDHKHGSSCKCKGFGYHDNHGQDYDHKHESSGKYDSYEHCEKHNKHGKDYDHKHCSCHKYGSYDHYEKHDNHGKYCVHKHDFPDKSDDHKQCKKCKNHDKDCDHKHVYPDKSEDHEQHKKSDSHDKDCDHKHDSPDKSEDHEQHKKSDSHEKDCDHKHDSPDKSDDHKHCKKCEDHDKDCDHKHDSPEKSDDHKQCKKCKDHDKDCDHKHDSPDKFDDHKQCKKCNDHDKYCDHKHDSCDKYGSYDYYDKHSKDCDHKHGSSCKCKSLGYHDNHGKDYDHKHDGYDHYDKHSKDPVGCDNMLGSNAREDQCRECGGDGSSCNTVRGLVEIDYLQAGENESGHYYLNGNWKIDYPRSLRFAGSIFHYERKPHSFYAPETIICLGPTSEPIYVVMLYQETNPGVEYQYSIPKGIAQQTDPDSYSWIYDDFSTCSATCGGGYQLRNVTCARRRDLEIVPDYLCDPVLEPKRNQSCSTDPCPPDWSLGGWGPCSETCGEGGVQIRQVYCERIVSNGLPSVVEDEQCSDVLGPKPPTTQECNQDVACPTWHVGPWKPCNRLCGDGVQKRRIRCYIRVEGKIQVLEDSACSEEKPQFEKPCLLRPCEGVDWVLSDWSGCEDKCGLTYETRKAHCSNQMGKVYPDNRCHRYRLPNLIRECENQVSCEYEWFASHWSECSAKCGNGIQTRKVFCGTFDGETVKKVSDGKCKEENKYEGLNNCTGKEECSGQWYSAPWSSCSKTCGGGLMTRKVLCFIENKTVDVRNCDPSLTPFSTESCNNQQCSGGIRKAILKEVILHFHGGKVGKHFGTTTLSTPDRDSNLDLPIISSLVYCKSSALDYVIIEANQILPLEPATVVSEEEECIEEYDTSFIVMDTTLGLGEMGATPLFSLGGTDVSGDTSEVSGMVSELSSLGTQGSVSSSDLTSSASTDSSSLLTDFITPSSLDTATISQDIMLSDSTDVSSDSPLSSLSSDGSKLTELSSTSLSEDISSSLSSDLSATPGTTMSSFTESSLSSLSDITSSSNIDSTFLSSEKSPESSSSLSTDSSSNGETLSTSSTDSLSSSSESGSPKTDTTFSGLSSVPPSYSSSDLSSSSDGVSPQTDTTSSDSSSTSDTSSSSDDTSPPTIDTTPSSDSSSVSETIEGSGMTTGSLDVDELLTTLITGSGMSSLETKPSIDTDFVVEADFDESEGSGDLETVSTTAATSPSEISEGSTLFSQDTSTDSATESSRDDQKEEVTTPSPAQVAVTNEQKERKCRRRKKPVQEPEVVKCEDSKFGCCSDGITEAQGPFNKGCPQPTTCSETEFKCCSDGVSPAEGPNEEGCPPSLCKETLFGCCPDGVNIAEGNDFEGCEEDMVPFLCNKTEMTLLNRFGCCPDGLVAATGPDNEGCFTCEGSGECESCNDTKFGCCPDGLRAASGDNFTGCEQPEEGSGEGFLPATKEPEPEVDCAESEHGCCPDGLTVATGPNFDGCGVIDTDNCTLSYFSCCPDGSTPGIYIRNICLWAHNMKVATCPVRMRFMVVAPTVSHRLMDLAKKAVVLTHHMVAALITLSRHREPTSKQLEDLIMRGADVSTPLMGVVPMVTPLRRDPASRDAHATPSNLAAVPMGSPLQGGLKTKVPGMLCSLSAGCGCENTQFGCCSDDRTPASGSELQGCGCEASKFGCCPDGVGEAQGDKFEGCDDVPLNAAGMELH</sequence>
<evidence type="ECO:0000313" key="7">
    <source>
        <dbReference type="EMBL" id="CAD7588892.1"/>
    </source>
</evidence>
<feature type="region of interest" description="Disordered" evidence="5">
    <location>
        <begin position="1459"/>
        <end position="1479"/>
    </location>
</feature>
<feature type="compositionally biased region" description="Basic and acidic residues" evidence="5">
    <location>
        <begin position="1730"/>
        <end position="1739"/>
    </location>
</feature>
<evidence type="ECO:0000256" key="2">
    <source>
        <dbReference type="ARBA" id="ARBA00022525"/>
    </source>
</evidence>
<feature type="region of interest" description="Disordered" evidence="5">
    <location>
        <begin position="1683"/>
        <end position="1761"/>
    </location>
</feature>
<dbReference type="InterPro" id="IPR050439">
    <property type="entry name" value="ADAMTS_ADAMTS-like"/>
</dbReference>
<dbReference type="EMBL" id="OE839896">
    <property type="protein sequence ID" value="CAD7588892.1"/>
    <property type="molecule type" value="Genomic_DNA"/>
</dbReference>
<dbReference type="InterPro" id="IPR036383">
    <property type="entry name" value="TSP1_rpt_sf"/>
</dbReference>
<dbReference type="SMART" id="SM00209">
    <property type="entry name" value="TSP1"/>
    <property type="match status" value="6"/>
</dbReference>
<dbReference type="PANTHER" id="PTHR13723">
    <property type="entry name" value="ADAMTS A DISINTEGRIN AND METALLOPROTEASE WITH THROMBOSPONDIN MOTIFS PROTEASE"/>
    <property type="match status" value="1"/>
</dbReference>
<dbReference type="InterPro" id="IPR000884">
    <property type="entry name" value="TSP1_rpt"/>
</dbReference>
<evidence type="ECO:0000256" key="3">
    <source>
        <dbReference type="ARBA" id="ARBA00022729"/>
    </source>
</evidence>
<dbReference type="FunFam" id="2.20.100.10:FF:000005">
    <property type="entry name" value="ADAM metallopeptidase with thrombospondin type 1 motif 9"/>
    <property type="match status" value="1"/>
</dbReference>
<dbReference type="InterPro" id="IPR010294">
    <property type="entry name" value="ADAMTS_spacer1"/>
</dbReference>
<feature type="compositionally biased region" description="Acidic residues" evidence="5">
    <location>
        <begin position="1683"/>
        <end position="1695"/>
    </location>
</feature>
<feature type="compositionally biased region" description="Low complexity" evidence="5">
    <location>
        <begin position="1411"/>
        <end position="1434"/>
    </location>
</feature>
<evidence type="ECO:0000259" key="6">
    <source>
        <dbReference type="Pfam" id="PF05986"/>
    </source>
</evidence>
<evidence type="ECO:0000256" key="5">
    <source>
        <dbReference type="SAM" id="MobiDB-lite"/>
    </source>
</evidence>
<dbReference type="GO" id="GO:0005576">
    <property type="term" value="C:extracellular region"/>
    <property type="evidence" value="ECO:0007669"/>
    <property type="project" value="UniProtKB-SubCell"/>
</dbReference>
<keyword evidence="2" id="KW-0964">Secreted</keyword>
<evidence type="ECO:0000256" key="4">
    <source>
        <dbReference type="ARBA" id="ARBA00022737"/>
    </source>
</evidence>
<keyword evidence="4" id="KW-0677">Repeat</keyword>
<gene>
    <name evidence="7" type="ORF">TGEB3V08_LOCUS2910</name>
</gene>
<feature type="compositionally biased region" description="Low complexity" evidence="5">
    <location>
        <begin position="1519"/>
        <end position="1571"/>
    </location>
</feature>
<name>A0A7R9JU80_TIMGE</name>
<feature type="region of interest" description="Disordered" evidence="5">
    <location>
        <begin position="614"/>
        <end position="705"/>
    </location>
</feature>
<dbReference type="Gene3D" id="2.60.120.830">
    <property type="match status" value="1"/>
</dbReference>
<feature type="region of interest" description="Disordered" evidence="5">
    <location>
        <begin position="441"/>
        <end position="465"/>
    </location>
</feature>
<comment type="subcellular location">
    <subcellularLocation>
        <location evidence="1">Secreted</location>
    </subcellularLocation>
</comment>
<keyword evidence="3" id="KW-0732">Signal</keyword>
<dbReference type="Gene3D" id="2.20.100.10">
    <property type="entry name" value="Thrombospondin type-1 (TSP1) repeat"/>
    <property type="match status" value="5"/>
</dbReference>
<feature type="region of interest" description="Disordered" evidence="5">
    <location>
        <begin position="1519"/>
        <end position="1656"/>
    </location>
</feature>
<dbReference type="PROSITE" id="PS50092">
    <property type="entry name" value="TSP1"/>
    <property type="match status" value="5"/>
</dbReference>
<dbReference type="PANTHER" id="PTHR13723:SF281">
    <property type="entry name" value="PAPILIN"/>
    <property type="match status" value="1"/>
</dbReference>
<evidence type="ECO:0000256" key="1">
    <source>
        <dbReference type="ARBA" id="ARBA00004613"/>
    </source>
</evidence>
<reference evidence="7" key="1">
    <citation type="submission" date="2020-11" db="EMBL/GenBank/DDBJ databases">
        <authorList>
            <person name="Tran Van P."/>
        </authorList>
    </citation>
    <scope>NUCLEOTIDE SEQUENCE</scope>
</reference>
<dbReference type="SUPFAM" id="SSF82895">
    <property type="entry name" value="TSP-1 type 1 repeat"/>
    <property type="match status" value="6"/>
</dbReference>
<feature type="compositionally biased region" description="Polar residues" evidence="5">
    <location>
        <begin position="1699"/>
        <end position="1729"/>
    </location>
</feature>
<protein>
    <recommendedName>
        <fullName evidence="6">ADAMTS/ADAMTS-like Spacer 1 domain-containing protein</fullName>
    </recommendedName>
</protein>
<feature type="domain" description="ADAMTS/ADAMTS-like Spacer 1" evidence="6">
    <location>
        <begin position="846"/>
        <end position="917"/>
    </location>
</feature>